<dbReference type="Proteomes" id="UP001163835">
    <property type="component" value="Unassembled WGS sequence"/>
</dbReference>
<proteinExistence type="predicted"/>
<keyword evidence="2" id="KW-1185">Reference proteome</keyword>
<comment type="caution">
    <text evidence="1">The sequence shown here is derived from an EMBL/GenBank/DDBJ whole genome shotgun (WGS) entry which is preliminary data.</text>
</comment>
<accession>A0ACC1UEE9</accession>
<dbReference type="EMBL" id="MU794950">
    <property type="protein sequence ID" value="KAJ3815410.1"/>
    <property type="molecule type" value="Genomic_DNA"/>
</dbReference>
<protein>
    <submittedName>
        <fullName evidence="1">Uncharacterized protein</fullName>
    </submittedName>
</protein>
<gene>
    <name evidence="1" type="ORF">F5876DRAFT_72050</name>
</gene>
<sequence length="91" mass="10444">MREYRLLFVSAGERYTSSMLVLFLTTMGTPTIQALGPWLQAPQRVVHSVLCTRVLFLIFQRKFPSTRATMVSEEHELPVATLTEILELEDM</sequence>
<organism evidence="1 2">
    <name type="scientific">Lentinula aff. lateritia</name>
    <dbReference type="NCBI Taxonomy" id="2804960"/>
    <lineage>
        <taxon>Eukaryota</taxon>
        <taxon>Fungi</taxon>
        <taxon>Dikarya</taxon>
        <taxon>Basidiomycota</taxon>
        <taxon>Agaricomycotina</taxon>
        <taxon>Agaricomycetes</taxon>
        <taxon>Agaricomycetidae</taxon>
        <taxon>Agaricales</taxon>
        <taxon>Marasmiineae</taxon>
        <taxon>Omphalotaceae</taxon>
        <taxon>Lentinula</taxon>
    </lineage>
</organism>
<evidence type="ECO:0000313" key="1">
    <source>
        <dbReference type="EMBL" id="KAJ3815410.1"/>
    </source>
</evidence>
<evidence type="ECO:0000313" key="2">
    <source>
        <dbReference type="Proteomes" id="UP001163835"/>
    </source>
</evidence>
<name>A0ACC1UEE9_9AGAR</name>
<reference evidence="1" key="1">
    <citation type="submission" date="2022-09" db="EMBL/GenBank/DDBJ databases">
        <title>A Global Phylogenomic Analysis of the Shiitake Genus Lentinula.</title>
        <authorList>
            <consortium name="DOE Joint Genome Institute"/>
            <person name="Sierra-Patev S."/>
            <person name="Min B."/>
            <person name="Naranjo-Ortiz M."/>
            <person name="Looney B."/>
            <person name="Konkel Z."/>
            <person name="Slot J.C."/>
            <person name="Sakamoto Y."/>
            <person name="Steenwyk J.L."/>
            <person name="Rokas A."/>
            <person name="Carro J."/>
            <person name="Camarero S."/>
            <person name="Ferreira P."/>
            <person name="Molpeceres G."/>
            <person name="Ruiz-Duenas F.J."/>
            <person name="Serrano A."/>
            <person name="Henrissat B."/>
            <person name="Drula E."/>
            <person name="Hughes K.W."/>
            <person name="Mata J.L."/>
            <person name="Ishikawa N.K."/>
            <person name="Vargas-Isla R."/>
            <person name="Ushijima S."/>
            <person name="Smith C.A."/>
            <person name="Ahrendt S."/>
            <person name="Andreopoulos W."/>
            <person name="He G."/>
            <person name="Labutti K."/>
            <person name="Lipzen A."/>
            <person name="Ng V."/>
            <person name="Riley R."/>
            <person name="Sandor L."/>
            <person name="Barry K."/>
            <person name="Martinez A.T."/>
            <person name="Xiao Y."/>
            <person name="Gibbons J.G."/>
            <person name="Terashima K."/>
            <person name="Grigoriev I.V."/>
            <person name="Hibbett D.S."/>
        </authorList>
    </citation>
    <scope>NUCLEOTIDE SEQUENCE</scope>
    <source>
        <strain evidence="1">TMI1499</strain>
    </source>
</reference>